<dbReference type="Gene3D" id="3.10.490.10">
    <property type="entry name" value="Gamma-glutamyl cyclotransferase-like"/>
    <property type="match status" value="1"/>
</dbReference>
<keyword evidence="3" id="KW-1185">Reference proteome</keyword>
<feature type="domain" description="Gamma-glutamylcyclotransferase AIG2-like" evidence="1">
    <location>
        <begin position="3"/>
        <end position="127"/>
    </location>
</feature>
<name>A0A5B8S255_9SPHN</name>
<dbReference type="OrthoDB" id="7432499at2"/>
<dbReference type="Pfam" id="PF06094">
    <property type="entry name" value="GGACT"/>
    <property type="match status" value="1"/>
</dbReference>
<sequence length="144" mass="15511">MRFFFYGTLQAGNLNPAIAAIHGRLVPQGPGRITGALVAVPDADGWLPALVPGDGEVYGQVYAAGPEFSAEDLAALDRYEEFDPASPETSWYLRETRTLTSGELVTVYRMNGAPPADALPIPGGDFRAWLKTQNLPEFQGRDSA</sequence>
<reference evidence="2 3" key="1">
    <citation type="journal article" date="2013" name="J. Microbiol. Biotechnol.">
        <title>Novosphingobium ginsenosidimutans sp. nov., with the ability to convert ginsenoside.</title>
        <authorList>
            <person name="Kim J.K."/>
            <person name="He D."/>
            <person name="Liu Q.M."/>
            <person name="Park H.Y."/>
            <person name="Jung M.S."/>
            <person name="Yoon M.H."/>
            <person name="Kim S.C."/>
            <person name="Im W.T."/>
        </authorList>
    </citation>
    <scope>NUCLEOTIDE SEQUENCE [LARGE SCALE GENOMIC DNA]</scope>
    <source>
        <strain evidence="2 3">FW-6</strain>
    </source>
</reference>
<dbReference type="KEGG" id="ngf:FRF71_03095"/>
<dbReference type="AlphaFoldDB" id="A0A5B8S255"/>
<keyword evidence="2" id="KW-0808">Transferase</keyword>
<accession>A0A5B8S255</accession>
<evidence type="ECO:0000259" key="1">
    <source>
        <dbReference type="Pfam" id="PF06094"/>
    </source>
</evidence>
<gene>
    <name evidence="2" type="ORF">FRF71_03095</name>
</gene>
<evidence type="ECO:0000313" key="2">
    <source>
        <dbReference type="EMBL" id="QEA15208.1"/>
    </source>
</evidence>
<dbReference type="InterPro" id="IPR009288">
    <property type="entry name" value="AIG2-like_dom"/>
</dbReference>
<dbReference type="InterPro" id="IPR013024">
    <property type="entry name" value="GGCT-like"/>
</dbReference>
<dbReference type="Proteomes" id="UP000321172">
    <property type="component" value="Chromosome"/>
</dbReference>
<dbReference type="EMBL" id="CP042345">
    <property type="protein sequence ID" value="QEA15208.1"/>
    <property type="molecule type" value="Genomic_DNA"/>
</dbReference>
<organism evidence="2 3">
    <name type="scientific">Novosphingobium ginsenosidimutans</name>
    <dbReference type="NCBI Taxonomy" id="1176536"/>
    <lineage>
        <taxon>Bacteria</taxon>
        <taxon>Pseudomonadati</taxon>
        <taxon>Pseudomonadota</taxon>
        <taxon>Alphaproteobacteria</taxon>
        <taxon>Sphingomonadales</taxon>
        <taxon>Sphingomonadaceae</taxon>
        <taxon>Novosphingobium</taxon>
    </lineage>
</organism>
<dbReference type="SUPFAM" id="SSF110857">
    <property type="entry name" value="Gamma-glutamyl cyclotransferase-like"/>
    <property type="match status" value="1"/>
</dbReference>
<protein>
    <submittedName>
        <fullName evidence="2">Gamma-glutamylcyclotransferase</fullName>
    </submittedName>
</protein>
<proteinExistence type="predicted"/>
<dbReference type="RefSeq" id="WP_147089189.1">
    <property type="nucleotide sequence ID" value="NZ_BAABJD010000001.1"/>
</dbReference>
<dbReference type="GO" id="GO:0016740">
    <property type="term" value="F:transferase activity"/>
    <property type="evidence" value="ECO:0007669"/>
    <property type="project" value="UniProtKB-KW"/>
</dbReference>
<evidence type="ECO:0000313" key="3">
    <source>
        <dbReference type="Proteomes" id="UP000321172"/>
    </source>
</evidence>
<dbReference type="CDD" id="cd06661">
    <property type="entry name" value="GGCT_like"/>
    <property type="match status" value="1"/>
</dbReference>
<dbReference type="InterPro" id="IPR036568">
    <property type="entry name" value="GGCT-like_sf"/>
</dbReference>